<dbReference type="Gene3D" id="2.30.30.850">
    <property type="match status" value="1"/>
</dbReference>
<reference evidence="4 5" key="1">
    <citation type="submission" date="2023-11" db="EMBL/GenBank/DDBJ databases">
        <authorList>
            <person name="Okamura Y."/>
        </authorList>
    </citation>
    <scope>NUCLEOTIDE SEQUENCE [LARGE SCALE GENOMIC DNA]</scope>
</reference>
<feature type="domain" description="Integrase catalytic" evidence="3">
    <location>
        <begin position="806"/>
        <end position="963"/>
    </location>
</feature>
<dbReference type="GO" id="GO:0003676">
    <property type="term" value="F:nucleic acid binding"/>
    <property type="evidence" value="ECO:0007669"/>
    <property type="project" value="InterPro"/>
</dbReference>
<protein>
    <recommendedName>
        <fullName evidence="1">RNA-directed DNA polymerase</fullName>
        <ecNumber evidence="1">2.7.7.49</ecNumber>
    </recommendedName>
</protein>
<proteinExistence type="predicted"/>
<dbReference type="PANTHER" id="PTHR37984:SF5">
    <property type="entry name" value="PROTEIN NYNRIN-LIKE"/>
    <property type="match status" value="1"/>
</dbReference>
<accession>A0AAV1K054</accession>
<feature type="compositionally biased region" description="Polar residues" evidence="2">
    <location>
        <begin position="341"/>
        <end position="351"/>
    </location>
</feature>
<dbReference type="InterPro" id="IPR012337">
    <property type="entry name" value="RNaseH-like_sf"/>
</dbReference>
<feature type="region of interest" description="Disordered" evidence="2">
    <location>
        <begin position="266"/>
        <end position="416"/>
    </location>
</feature>
<feature type="region of interest" description="Disordered" evidence="2">
    <location>
        <begin position="534"/>
        <end position="570"/>
    </location>
</feature>
<feature type="compositionally biased region" description="Polar residues" evidence="2">
    <location>
        <begin position="290"/>
        <end position="316"/>
    </location>
</feature>
<dbReference type="Pfam" id="PF17921">
    <property type="entry name" value="Integrase_H2C2"/>
    <property type="match status" value="1"/>
</dbReference>
<keyword evidence="5" id="KW-1185">Reference proteome</keyword>
<dbReference type="Proteomes" id="UP001497472">
    <property type="component" value="Unassembled WGS sequence"/>
</dbReference>
<dbReference type="Gene3D" id="3.30.420.10">
    <property type="entry name" value="Ribonuclease H-like superfamily/Ribonuclease H"/>
    <property type="match status" value="1"/>
</dbReference>
<evidence type="ECO:0000259" key="3">
    <source>
        <dbReference type="PROSITE" id="PS50994"/>
    </source>
</evidence>
<feature type="compositionally biased region" description="Polar residues" evidence="2">
    <location>
        <begin position="324"/>
        <end position="333"/>
    </location>
</feature>
<feature type="compositionally biased region" description="Polar residues" evidence="2">
    <location>
        <begin position="201"/>
        <end position="213"/>
    </location>
</feature>
<dbReference type="EMBL" id="CAVLEF010000279">
    <property type="protein sequence ID" value="CAK1554979.1"/>
    <property type="molecule type" value="Genomic_DNA"/>
</dbReference>
<sequence length="1238" mass="141600">MSLRELSIKHEKVDVEIGTLFKFIKSFDGTREKLNSFLSNCDNATSLASETQKPILFKYILSQLNGKAETACSIKEFDSWDQLNHFLKTQFGETKHYTHLLADLQECRQLNIEPVNQFALRVETCLSKLLTEVTLSNKKKTELLGRTAAMEDLALHTFLLGLKPDISNLVRGKNPSTLNEAINLATSEEKILNLFAKRNSHTSVPQRQGSKPNYSFKPFPNTNARPQMPKQPVRHDPIPFLGQRRCLVGPKNLPLAITLNHNDTVSISKDNTGNQPQASVHTSKIRDHTGNQPQTSAQTSISKDHTGNQPQASVHTSKIRDHTGNQPQASVHTSKIRDHTGNQPQTSAQTSKTRDHTGKQPQARVHTTTPKDHTGKQPQARVHTTTPKDHTGKQPQARVHTTTPKDHTGKQSQARVQYHSKPTFTQFTSSNFVAPNSILNPLSDPESTNSTSYPCSKVESILIKFMKQSTNQLIYKKDEVIQLKGINSNNETVPTLGHFKLQLFDSINTDLRQEDNFSPITLEDLGELPLIPTDSDNPPSVDLLDNEDPLPSILSPEEVQNPPLPALTSPPLTNESYSKFLKMISNKCFNSTAKISECNENILKTNYKHIIIPTSIDLDESNPYVEQVLSEFQNPSEILYKERTLYTCLCLELNTKHIHFLFTKVYHFDSCTYEDIFKCILFIKNHILNLSSMSPTEENIQIAFTDFRNSFDKHTWIRIYNMFSYIFTSTNFEIKIYHDCLVYPSLSETRKILHDNHDIPIAGHLGTARMLNRIKEKYYWKNMRSDIENYIKNCSLCQSNKAFRQTNRAPMQITTTSTKPFERLSMDLEYILTMQDNLTKFSFAYPIANATSEDTFECLVHFISLFGIPRMILTDQGTNFTAELFKKTCEFLKIKQIWSSPYHPQTQGALERSHSTLKEYLKSYVNENQSNWHRFVFTAMLSYNTSVHASTNFTPYELLFGHKAYIPDSIYDLPTNITYPEYIKFLQHRLKLSREKAHENAIKSKERSKGYYDNHSRPVEYQAGDYVYLKNHVRLRKALSPVWKGPYKVIKINGRNSLTLLINRRHVTHHYDEVKLASSNFLAAGQFIEEKEISPGSSPDPIGSLNLVDSHLSVIVPKDVSYINRHLLNLQFNINHSKLICEESQIFNPSECRNLFQPLIARYEDMIRYSEAIPDLSSHHIIKRSPLLGIVGTISKKLFSTMDEEDAIRYNNAVKEIQLDQKKIASYIKDNIIVRNRP</sequence>
<comment type="caution">
    <text evidence="4">The sequence shown here is derived from an EMBL/GenBank/DDBJ whole genome shotgun (WGS) entry which is preliminary data.</text>
</comment>
<feature type="region of interest" description="Disordered" evidence="2">
    <location>
        <begin position="200"/>
        <end position="231"/>
    </location>
</feature>
<organism evidence="4 5">
    <name type="scientific">Leptosia nina</name>
    <dbReference type="NCBI Taxonomy" id="320188"/>
    <lineage>
        <taxon>Eukaryota</taxon>
        <taxon>Metazoa</taxon>
        <taxon>Ecdysozoa</taxon>
        <taxon>Arthropoda</taxon>
        <taxon>Hexapoda</taxon>
        <taxon>Insecta</taxon>
        <taxon>Pterygota</taxon>
        <taxon>Neoptera</taxon>
        <taxon>Endopterygota</taxon>
        <taxon>Lepidoptera</taxon>
        <taxon>Glossata</taxon>
        <taxon>Ditrysia</taxon>
        <taxon>Papilionoidea</taxon>
        <taxon>Pieridae</taxon>
        <taxon>Pierinae</taxon>
        <taxon>Leptosia</taxon>
    </lineage>
</organism>
<dbReference type="FunFam" id="1.10.340.70:FF:000001">
    <property type="entry name" value="Retrovirus-related Pol polyprotein from transposon gypsy-like Protein"/>
    <property type="match status" value="1"/>
</dbReference>
<dbReference type="InterPro" id="IPR036397">
    <property type="entry name" value="RNaseH_sf"/>
</dbReference>
<dbReference type="GO" id="GO:0003964">
    <property type="term" value="F:RNA-directed DNA polymerase activity"/>
    <property type="evidence" value="ECO:0007669"/>
    <property type="project" value="UniProtKB-EC"/>
</dbReference>
<dbReference type="SUPFAM" id="SSF53098">
    <property type="entry name" value="Ribonuclease H-like"/>
    <property type="match status" value="1"/>
</dbReference>
<dbReference type="PROSITE" id="PS50994">
    <property type="entry name" value="INTEGRASE"/>
    <property type="match status" value="1"/>
</dbReference>
<dbReference type="AlphaFoldDB" id="A0AAV1K054"/>
<feature type="compositionally biased region" description="Polar residues" evidence="2">
    <location>
        <begin position="266"/>
        <end position="282"/>
    </location>
</feature>
<dbReference type="PANTHER" id="PTHR37984">
    <property type="entry name" value="PROTEIN CBG26694"/>
    <property type="match status" value="1"/>
</dbReference>
<dbReference type="GO" id="GO:0015074">
    <property type="term" value="P:DNA integration"/>
    <property type="evidence" value="ECO:0007669"/>
    <property type="project" value="InterPro"/>
</dbReference>
<evidence type="ECO:0000313" key="4">
    <source>
        <dbReference type="EMBL" id="CAK1554979.1"/>
    </source>
</evidence>
<dbReference type="FunFam" id="3.30.420.10:FF:000032">
    <property type="entry name" value="Retrovirus-related Pol polyprotein from transposon 297-like Protein"/>
    <property type="match status" value="1"/>
</dbReference>
<evidence type="ECO:0000313" key="5">
    <source>
        <dbReference type="Proteomes" id="UP001497472"/>
    </source>
</evidence>
<dbReference type="Gene3D" id="1.10.340.70">
    <property type="match status" value="1"/>
</dbReference>
<name>A0AAV1K054_9NEOP</name>
<dbReference type="InterPro" id="IPR041588">
    <property type="entry name" value="Integrase_H2C2"/>
</dbReference>
<gene>
    <name evidence="4" type="ORF">LNINA_LOCUS13829</name>
</gene>
<dbReference type="EC" id="2.7.7.49" evidence="1"/>
<dbReference type="InterPro" id="IPR050951">
    <property type="entry name" value="Retrovirus_Pol_polyprotein"/>
</dbReference>
<dbReference type="Pfam" id="PF00665">
    <property type="entry name" value="rve"/>
    <property type="match status" value="1"/>
</dbReference>
<dbReference type="InterPro" id="IPR001584">
    <property type="entry name" value="Integrase_cat-core"/>
</dbReference>
<evidence type="ECO:0000256" key="1">
    <source>
        <dbReference type="ARBA" id="ARBA00012493"/>
    </source>
</evidence>
<evidence type="ECO:0000256" key="2">
    <source>
        <dbReference type="SAM" id="MobiDB-lite"/>
    </source>
</evidence>